<organism evidence="1 2">
    <name type="scientific">Blastococcus goldschmidtiae</name>
    <dbReference type="NCBI Taxonomy" id="3075546"/>
    <lineage>
        <taxon>Bacteria</taxon>
        <taxon>Bacillati</taxon>
        <taxon>Actinomycetota</taxon>
        <taxon>Actinomycetes</taxon>
        <taxon>Geodermatophilales</taxon>
        <taxon>Geodermatophilaceae</taxon>
        <taxon>Blastococcus</taxon>
    </lineage>
</organism>
<gene>
    <name evidence="1" type="ORF">RM425_20270</name>
</gene>
<evidence type="ECO:0000313" key="2">
    <source>
        <dbReference type="Proteomes" id="UP001183222"/>
    </source>
</evidence>
<dbReference type="EMBL" id="JAVREI010000022">
    <property type="protein sequence ID" value="MDT0278243.1"/>
    <property type="molecule type" value="Genomic_DNA"/>
</dbReference>
<dbReference type="RefSeq" id="WP_311347041.1">
    <property type="nucleotide sequence ID" value="NZ_JAVREI010000022.1"/>
</dbReference>
<dbReference type="InterPro" id="IPR019587">
    <property type="entry name" value="Polyketide_cyclase/dehydratase"/>
</dbReference>
<dbReference type="Pfam" id="PF10604">
    <property type="entry name" value="Polyketide_cyc2"/>
    <property type="match status" value="1"/>
</dbReference>
<keyword evidence="2" id="KW-1185">Reference proteome</keyword>
<sequence length="146" mass="15866">MRHRISAAVDIEAPPDAVWARLTDLAGYADWNPFIPSASGELRPGERLSLRLQPPGGRALPIRPTVTEVVEGSAFEWLGHLGVPGLFDGRHRFELTPTAQGTRLVQSESFSGVLVRPLRGFLDGGTLAGFRAMNDALRQQVLDARA</sequence>
<proteinExistence type="predicted"/>
<evidence type="ECO:0000313" key="1">
    <source>
        <dbReference type="EMBL" id="MDT0278243.1"/>
    </source>
</evidence>
<dbReference type="PANTHER" id="PTHR36166">
    <property type="entry name" value="CHROMOSOME 9, WHOLE GENOME SHOTGUN SEQUENCE"/>
    <property type="match status" value="1"/>
</dbReference>
<reference evidence="2" key="1">
    <citation type="submission" date="2023-07" db="EMBL/GenBank/DDBJ databases">
        <title>30 novel species of actinomycetes from the DSMZ collection.</title>
        <authorList>
            <person name="Nouioui I."/>
        </authorList>
    </citation>
    <scope>NUCLEOTIDE SEQUENCE [LARGE SCALE GENOMIC DNA]</scope>
    <source>
        <strain evidence="2">DSM 46792</strain>
    </source>
</reference>
<dbReference type="InterPro" id="IPR023393">
    <property type="entry name" value="START-like_dom_sf"/>
</dbReference>
<dbReference type="Gene3D" id="3.30.530.20">
    <property type="match status" value="1"/>
</dbReference>
<dbReference type="CDD" id="cd07822">
    <property type="entry name" value="SRPBCC_4"/>
    <property type="match status" value="1"/>
</dbReference>
<comment type="caution">
    <text evidence="1">The sequence shown here is derived from an EMBL/GenBank/DDBJ whole genome shotgun (WGS) entry which is preliminary data.</text>
</comment>
<dbReference type="Proteomes" id="UP001183222">
    <property type="component" value="Unassembled WGS sequence"/>
</dbReference>
<dbReference type="SUPFAM" id="SSF55961">
    <property type="entry name" value="Bet v1-like"/>
    <property type="match status" value="1"/>
</dbReference>
<accession>A0ABU2KDH8</accession>
<protein>
    <submittedName>
        <fullName evidence="1">SRPBCC domain-containing protein</fullName>
    </submittedName>
</protein>
<dbReference type="PANTHER" id="PTHR36166:SF1">
    <property type="entry name" value="SRPBCC DOMAIN-CONTAINING PROTEIN"/>
    <property type="match status" value="1"/>
</dbReference>
<name>A0ABU2KDH8_9ACTN</name>